<dbReference type="EMBL" id="BARV01007545">
    <property type="protein sequence ID" value="GAI09445.1"/>
    <property type="molecule type" value="Genomic_DNA"/>
</dbReference>
<sequence>MVIDRTKGQVEAQISEAIIKFEKEYMGRGPMEAKTYIIKDMVFVRLKGVLTPAEKQLAKSAEGADLIKRTRVQLLEGAKFLLENIISDITACQVKSLHTDISTKTGERIIIFTLDRNLEDKFKTEQTKEK</sequence>
<dbReference type="InterPro" id="IPR018745">
    <property type="entry name" value="MpsC"/>
</dbReference>
<evidence type="ECO:0000313" key="2">
    <source>
        <dbReference type="EMBL" id="GAI09445.1"/>
    </source>
</evidence>
<comment type="caution">
    <text evidence="2">The sequence shown here is derived from an EMBL/GenBank/DDBJ whole genome shotgun (WGS) entry which is preliminary data.</text>
</comment>
<proteinExistence type="predicted"/>
<name>X1M453_9ZZZZ</name>
<dbReference type="AlphaFoldDB" id="X1M453"/>
<protein>
    <recommendedName>
        <fullName evidence="1">Na+-translocating membrane potential-generating system MpsC domain-containing protein</fullName>
    </recommendedName>
</protein>
<organism evidence="2">
    <name type="scientific">marine sediment metagenome</name>
    <dbReference type="NCBI Taxonomy" id="412755"/>
    <lineage>
        <taxon>unclassified sequences</taxon>
        <taxon>metagenomes</taxon>
        <taxon>ecological metagenomes</taxon>
    </lineage>
</organism>
<accession>X1M453</accession>
<gene>
    <name evidence="2" type="ORF">S06H3_15343</name>
</gene>
<reference evidence="2" key="1">
    <citation type="journal article" date="2014" name="Front. Microbiol.">
        <title>High frequency of phylogenetically diverse reductive dehalogenase-homologous genes in deep subseafloor sedimentary metagenomes.</title>
        <authorList>
            <person name="Kawai M."/>
            <person name="Futagami T."/>
            <person name="Toyoda A."/>
            <person name="Takaki Y."/>
            <person name="Nishi S."/>
            <person name="Hori S."/>
            <person name="Arai W."/>
            <person name="Tsubouchi T."/>
            <person name="Morono Y."/>
            <person name="Uchiyama I."/>
            <person name="Ito T."/>
            <person name="Fujiyama A."/>
            <person name="Inagaki F."/>
            <person name="Takami H."/>
        </authorList>
    </citation>
    <scope>NUCLEOTIDE SEQUENCE</scope>
    <source>
        <strain evidence="2">Expedition CK06-06</strain>
    </source>
</reference>
<evidence type="ECO:0000259" key="1">
    <source>
        <dbReference type="Pfam" id="PF10057"/>
    </source>
</evidence>
<dbReference type="Pfam" id="PF10057">
    <property type="entry name" value="MpsC"/>
    <property type="match status" value="1"/>
</dbReference>
<feature type="domain" description="Na+-translocating membrane potential-generating system MpsC" evidence="1">
    <location>
        <begin position="6"/>
        <end position="116"/>
    </location>
</feature>